<protein>
    <submittedName>
        <fullName evidence="2">U4/U6 small nuclear ribonucleoprotein Prp31-like</fullName>
    </submittedName>
</protein>
<evidence type="ECO:0000259" key="1">
    <source>
        <dbReference type="Pfam" id="PF01798"/>
    </source>
</evidence>
<dbReference type="Gene3D" id="1.10.287.4070">
    <property type="match status" value="1"/>
</dbReference>
<dbReference type="STRING" id="57577.A0A2K3KBH7"/>
<evidence type="ECO:0000313" key="2">
    <source>
        <dbReference type="EMBL" id="PNX63599.1"/>
    </source>
</evidence>
<gene>
    <name evidence="2" type="ORF">L195_g053584</name>
</gene>
<dbReference type="InterPro" id="IPR027105">
    <property type="entry name" value="Prp31"/>
</dbReference>
<dbReference type="GO" id="GO:0071011">
    <property type="term" value="C:precatalytic spliceosome"/>
    <property type="evidence" value="ECO:0007669"/>
    <property type="project" value="TreeGrafter"/>
</dbReference>
<dbReference type="PANTHER" id="PTHR13904:SF0">
    <property type="entry name" value="U4_U6 SMALL NUCLEAR RIBONUCLEOPROTEIN PRP31"/>
    <property type="match status" value="1"/>
</dbReference>
<feature type="domain" description="Nop" evidence="1">
    <location>
        <begin position="12"/>
        <end position="77"/>
    </location>
</feature>
<dbReference type="AlphaFoldDB" id="A0A2K3KBH7"/>
<evidence type="ECO:0000313" key="3">
    <source>
        <dbReference type="Proteomes" id="UP000236291"/>
    </source>
</evidence>
<dbReference type="ExpressionAtlas" id="A0A2K3KBH7">
    <property type="expression patterns" value="baseline"/>
</dbReference>
<dbReference type="PANTHER" id="PTHR13904">
    <property type="entry name" value="PRE-MRNA SPLICING FACTOR PRP31"/>
    <property type="match status" value="1"/>
</dbReference>
<dbReference type="SUPFAM" id="SSF89124">
    <property type="entry name" value="Nop domain"/>
    <property type="match status" value="1"/>
</dbReference>
<dbReference type="GO" id="GO:0000244">
    <property type="term" value="P:spliceosomal tri-snRNP complex assembly"/>
    <property type="evidence" value="ECO:0007669"/>
    <property type="project" value="InterPro"/>
</dbReference>
<dbReference type="Proteomes" id="UP000236291">
    <property type="component" value="Unassembled WGS sequence"/>
</dbReference>
<organism evidence="2 3">
    <name type="scientific">Trifolium pratense</name>
    <name type="common">Red clover</name>
    <dbReference type="NCBI Taxonomy" id="57577"/>
    <lineage>
        <taxon>Eukaryota</taxon>
        <taxon>Viridiplantae</taxon>
        <taxon>Streptophyta</taxon>
        <taxon>Embryophyta</taxon>
        <taxon>Tracheophyta</taxon>
        <taxon>Spermatophyta</taxon>
        <taxon>Magnoliopsida</taxon>
        <taxon>eudicotyledons</taxon>
        <taxon>Gunneridae</taxon>
        <taxon>Pentapetalae</taxon>
        <taxon>rosids</taxon>
        <taxon>fabids</taxon>
        <taxon>Fabales</taxon>
        <taxon>Fabaceae</taxon>
        <taxon>Papilionoideae</taxon>
        <taxon>50 kb inversion clade</taxon>
        <taxon>NPAAA clade</taxon>
        <taxon>Hologalegina</taxon>
        <taxon>IRL clade</taxon>
        <taxon>Trifolieae</taxon>
        <taxon>Trifolium</taxon>
    </lineage>
</organism>
<accession>A0A2K3KBH7</accession>
<name>A0A2K3KBH7_TRIPR</name>
<comment type="caution">
    <text evidence="2">The sequence shown here is derived from an EMBL/GenBank/DDBJ whole genome shotgun (WGS) entry which is preliminary data.</text>
</comment>
<sequence>MDLTLVDLQGLLPSPIILLVSVTVSSSTITKPLPEQVLNNTIQACDRALVLDSAKKKILDFVESRRMAYIAPNVSKLPKPLPVPDSEPKKKRSGRRLILLELIYLIDK</sequence>
<proteinExistence type="predicted"/>
<keyword evidence="2" id="KW-0687">Ribonucleoprotein</keyword>
<dbReference type="GO" id="GO:0046540">
    <property type="term" value="C:U4/U6 x U5 tri-snRNP complex"/>
    <property type="evidence" value="ECO:0007669"/>
    <property type="project" value="InterPro"/>
</dbReference>
<dbReference type="InterPro" id="IPR002687">
    <property type="entry name" value="Nop_dom"/>
</dbReference>
<dbReference type="InterPro" id="IPR036070">
    <property type="entry name" value="Nop_dom_sf"/>
</dbReference>
<reference evidence="2 3" key="1">
    <citation type="journal article" date="2014" name="Am. J. Bot.">
        <title>Genome assembly and annotation for red clover (Trifolium pratense; Fabaceae).</title>
        <authorList>
            <person name="Istvanek J."/>
            <person name="Jaros M."/>
            <person name="Krenek A."/>
            <person name="Repkova J."/>
        </authorList>
    </citation>
    <scope>NUCLEOTIDE SEQUENCE [LARGE SCALE GENOMIC DNA]</scope>
    <source>
        <strain evidence="3">cv. Tatra</strain>
        <tissue evidence="2">Young leaves</tissue>
    </source>
</reference>
<dbReference type="Pfam" id="PF01798">
    <property type="entry name" value="Nop"/>
    <property type="match status" value="1"/>
</dbReference>
<reference evidence="2 3" key="2">
    <citation type="journal article" date="2017" name="Front. Plant Sci.">
        <title>Gene Classification and Mining of Molecular Markers Useful in Red Clover (Trifolium pratense) Breeding.</title>
        <authorList>
            <person name="Istvanek J."/>
            <person name="Dluhosova J."/>
            <person name="Dluhos P."/>
            <person name="Patkova L."/>
            <person name="Nedelnik J."/>
            <person name="Repkova J."/>
        </authorList>
    </citation>
    <scope>NUCLEOTIDE SEQUENCE [LARGE SCALE GENOMIC DNA]</scope>
    <source>
        <strain evidence="3">cv. Tatra</strain>
        <tissue evidence="2">Young leaves</tissue>
    </source>
</reference>
<dbReference type="EMBL" id="ASHM01090858">
    <property type="protein sequence ID" value="PNX63599.1"/>
    <property type="molecule type" value="Genomic_DNA"/>
</dbReference>
<dbReference type="GO" id="GO:0005687">
    <property type="term" value="C:U4 snRNP"/>
    <property type="evidence" value="ECO:0007669"/>
    <property type="project" value="TreeGrafter"/>
</dbReference>